<reference evidence="1 2" key="1">
    <citation type="journal article" date="2020" name="ISME J.">
        <title>Comparative genomics reveals insights into cyanobacterial evolution and habitat adaptation.</title>
        <authorList>
            <person name="Chen M.Y."/>
            <person name="Teng W.K."/>
            <person name="Zhao L."/>
            <person name="Hu C.X."/>
            <person name="Zhou Y.K."/>
            <person name="Han B.P."/>
            <person name="Song L.R."/>
            <person name="Shu W.S."/>
        </authorList>
    </citation>
    <scope>NUCLEOTIDE SEQUENCE [LARGE SCALE GENOMIC DNA]</scope>
    <source>
        <strain evidence="1 2">FACHB-1050</strain>
    </source>
</reference>
<evidence type="ECO:0000313" key="1">
    <source>
        <dbReference type="EMBL" id="MBD2317439.1"/>
    </source>
</evidence>
<gene>
    <name evidence="1" type="ORF">H6G05_11360</name>
</gene>
<accession>A0ABR8C9S1</accession>
<proteinExistence type="predicted"/>
<dbReference type="EMBL" id="JACJQY010000015">
    <property type="protein sequence ID" value="MBD2317439.1"/>
    <property type="molecule type" value="Genomic_DNA"/>
</dbReference>
<dbReference type="RefSeq" id="WP_190578282.1">
    <property type="nucleotide sequence ID" value="NZ_CAWPQU010000007.1"/>
</dbReference>
<name>A0ABR8C9S1_9CYAN</name>
<keyword evidence="2" id="KW-1185">Reference proteome</keyword>
<sequence length="110" mass="13152">MKLLNMGEKRCDFVFFDEYNFCFVELKLNATSEKKRRIRIIRMDAIEQLKNTIALFDDKLEGNYEGLLPEAYVCTPQTYPRENASWQNLAERFLEEVRIEIFEKNEKTSL</sequence>
<comment type="caution">
    <text evidence="1">The sequence shown here is derived from an EMBL/GenBank/DDBJ whole genome shotgun (WGS) entry which is preliminary data.</text>
</comment>
<protein>
    <submittedName>
        <fullName evidence="1">Uncharacterized protein</fullName>
    </submittedName>
</protein>
<dbReference type="Proteomes" id="UP000618445">
    <property type="component" value="Unassembled WGS sequence"/>
</dbReference>
<organism evidence="1 2">
    <name type="scientific">Phormidium tenue FACHB-1050</name>
    <dbReference type="NCBI Taxonomy" id="2692857"/>
    <lineage>
        <taxon>Bacteria</taxon>
        <taxon>Bacillati</taxon>
        <taxon>Cyanobacteriota</taxon>
        <taxon>Cyanophyceae</taxon>
        <taxon>Oscillatoriophycideae</taxon>
        <taxon>Oscillatoriales</taxon>
        <taxon>Oscillatoriaceae</taxon>
        <taxon>Phormidium</taxon>
    </lineage>
</organism>
<evidence type="ECO:0000313" key="2">
    <source>
        <dbReference type="Proteomes" id="UP000618445"/>
    </source>
</evidence>